<comment type="caution">
    <text evidence="2">The sequence shown here is derived from an EMBL/GenBank/DDBJ whole genome shotgun (WGS) entry which is preliminary data.</text>
</comment>
<dbReference type="SUPFAM" id="SSF47336">
    <property type="entry name" value="ACP-like"/>
    <property type="match status" value="1"/>
</dbReference>
<gene>
    <name evidence="2" type="ORF">LCGC14_0008330</name>
</gene>
<dbReference type="PROSITE" id="PS50075">
    <property type="entry name" value="CARRIER"/>
    <property type="match status" value="1"/>
</dbReference>
<feature type="domain" description="Carrier" evidence="1">
    <location>
        <begin position="1"/>
        <end position="79"/>
    </location>
</feature>
<proteinExistence type="predicted"/>
<evidence type="ECO:0000313" key="2">
    <source>
        <dbReference type="EMBL" id="KKO12816.1"/>
    </source>
</evidence>
<dbReference type="EMBL" id="LAZR01000001">
    <property type="protein sequence ID" value="KKO12816.1"/>
    <property type="molecule type" value="Genomic_DNA"/>
</dbReference>
<name>A0A0F9W6C4_9ZZZZ</name>
<sequence>MTNTNYKQDIRTFLENFISEEDFADEDDIFELGLVSSLMAMQLVLFVEKTLDIRVESEDLNLDNFRSIDRMDTFMQKVSAPVHG</sequence>
<accession>A0A0F9W6C4</accession>
<dbReference type="Pfam" id="PF00550">
    <property type="entry name" value="PP-binding"/>
    <property type="match status" value="1"/>
</dbReference>
<dbReference type="AlphaFoldDB" id="A0A0F9W6C4"/>
<reference evidence="2" key="1">
    <citation type="journal article" date="2015" name="Nature">
        <title>Complex archaea that bridge the gap between prokaryotes and eukaryotes.</title>
        <authorList>
            <person name="Spang A."/>
            <person name="Saw J.H."/>
            <person name="Jorgensen S.L."/>
            <person name="Zaremba-Niedzwiedzka K."/>
            <person name="Martijn J."/>
            <person name="Lind A.E."/>
            <person name="van Eijk R."/>
            <person name="Schleper C."/>
            <person name="Guy L."/>
            <person name="Ettema T.J."/>
        </authorList>
    </citation>
    <scope>NUCLEOTIDE SEQUENCE</scope>
</reference>
<dbReference type="Gene3D" id="1.10.1200.10">
    <property type="entry name" value="ACP-like"/>
    <property type="match status" value="1"/>
</dbReference>
<dbReference type="InterPro" id="IPR009081">
    <property type="entry name" value="PP-bd_ACP"/>
</dbReference>
<evidence type="ECO:0000259" key="1">
    <source>
        <dbReference type="PROSITE" id="PS50075"/>
    </source>
</evidence>
<dbReference type="InterPro" id="IPR036736">
    <property type="entry name" value="ACP-like_sf"/>
</dbReference>
<protein>
    <recommendedName>
        <fullName evidence="1">Carrier domain-containing protein</fullName>
    </recommendedName>
</protein>
<organism evidence="2">
    <name type="scientific">marine sediment metagenome</name>
    <dbReference type="NCBI Taxonomy" id="412755"/>
    <lineage>
        <taxon>unclassified sequences</taxon>
        <taxon>metagenomes</taxon>
        <taxon>ecological metagenomes</taxon>
    </lineage>
</organism>